<dbReference type="RefSeq" id="WP_263340379.1">
    <property type="nucleotide sequence ID" value="NZ_JAGSYH010000005.1"/>
</dbReference>
<evidence type="ECO:0000256" key="1">
    <source>
        <dbReference type="SAM" id="Phobius"/>
    </source>
</evidence>
<keyword evidence="3" id="KW-1185">Reference proteome</keyword>
<keyword evidence="1" id="KW-0472">Membrane</keyword>
<organism evidence="2 3">
    <name type="scientific">Acidicapsa dinghuensis</name>
    <dbReference type="NCBI Taxonomy" id="2218256"/>
    <lineage>
        <taxon>Bacteria</taxon>
        <taxon>Pseudomonadati</taxon>
        <taxon>Acidobacteriota</taxon>
        <taxon>Terriglobia</taxon>
        <taxon>Terriglobales</taxon>
        <taxon>Acidobacteriaceae</taxon>
        <taxon>Acidicapsa</taxon>
    </lineage>
</organism>
<dbReference type="Proteomes" id="UP001596091">
    <property type="component" value="Unassembled WGS sequence"/>
</dbReference>
<comment type="caution">
    <text evidence="2">The sequence shown here is derived from an EMBL/GenBank/DDBJ whole genome shotgun (WGS) entry which is preliminary data.</text>
</comment>
<feature type="transmembrane region" description="Helical" evidence="1">
    <location>
        <begin position="21"/>
        <end position="44"/>
    </location>
</feature>
<evidence type="ECO:0000313" key="2">
    <source>
        <dbReference type="EMBL" id="MFC5863502.1"/>
    </source>
</evidence>
<sequence>MATGNQTGNQSALLGLLRFALIALTALTGLGTIFVGVITAFQAWQEHAQQHWPTATAYVEKCAMVHASAGRRLALHIRCRLHVDLGTEQPVAYLYSMNVPPPEVRQSPPNQIAPFIDWVNRHPAGTSIEVRYNPSRHTSVVPVTDPIPRTGPHTPDNLKLLAATSISFVVLLILLRATWPRSVQLRKP</sequence>
<evidence type="ECO:0000313" key="3">
    <source>
        <dbReference type="Proteomes" id="UP001596091"/>
    </source>
</evidence>
<feature type="transmembrane region" description="Helical" evidence="1">
    <location>
        <begin position="160"/>
        <end position="179"/>
    </location>
</feature>
<gene>
    <name evidence="2" type="ORF">ACFPT7_14445</name>
</gene>
<dbReference type="EMBL" id="JBHSPH010000005">
    <property type="protein sequence ID" value="MFC5863502.1"/>
    <property type="molecule type" value="Genomic_DNA"/>
</dbReference>
<protein>
    <submittedName>
        <fullName evidence="2">DUF3592 domain-containing protein</fullName>
    </submittedName>
</protein>
<keyword evidence="1" id="KW-1133">Transmembrane helix</keyword>
<accession>A0ABW1EJP3</accession>
<keyword evidence="1" id="KW-0812">Transmembrane</keyword>
<proteinExistence type="predicted"/>
<reference evidence="3" key="1">
    <citation type="journal article" date="2019" name="Int. J. Syst. Evol. Microbiol.">
        <title>The Global Catalogue of Microorganisms (GCM) 10K type strain sequencing project: providing services to taxonomists for standard genome sequencing and annotation.</title>
        <authorList>
            <consortium name="The Broad Institute Genomics Platform"/>
            <consortium name="The Broad Institute Genome Sequencing Center for Infectious Disease"/>
            <person name="Wu L."/>
            <person name="Ma J."/>
        </authorList>
    </citation>
    <scope>NUCLEOTIDE SEQUENCE [LARGE SCALE GENOMIC DNA]</scope>
    <source>
        <strain evidence="3">JCM 4087</strain>
    </source>
</reference>
<name>A0ABW1EJP3_9BACT</name>